<dbReference type="Pfam" id="PF00005">
    <property type="entry name" value="ABC_tran"/>
    <property type="match status" value="1"/>
</dbReference>
<proteinExistence type="predicted"/>
<evidence type="ECO:0000256" key="1">
    <source>
        <dbReference type="ARBA" id="ARBA00022448"/>
    </source>
</evidence>
<dbReference type="Gene3D" id="3.40.50.300">
    <property type="entry name" value="P-loop containing nucleotide triphosphate hydrolases"/>
    <property type="match status" value="1"/>
</dbReference>
<evidence type="ECO:0000259" key="4">
    <source>
        <dbReference type="PROSITE" id="PS50893"/>
    </source>
</evidence>
<dbReference type="EMBL" id="DTPI01000030">
    <property type="protein sequence ID" value="HGE66508.1"/>
    <property type="molecule type" value="Genomic_DNA"/>
</dbReference>
<name>A0A7C3UHP1_9EURY</name>
<dbReference type="InterPro" id="IPR003593">
    <property type="entry name" value="AAA+_ATPase"/>
</dbReference>
<dbReference type="PROSITE" id="PS50893">
    <property type="entry name" value="ABC_TRANSPORTER_2"/>
    <property type="match status" value="1"/>
</dbReference>
<gene>
    <name evidence="5" type="ORF">ENX77_05245</name>
</gene>
<evidence type="ECO:0000313" key="5">
    <source>
        <dbReference type="EMBL" id="HGE66508.1"/>
    </source>
</evidence>
<sequence length="257" mass="29263">MALRVEGLRFSYGKRLILDGAELELREEEILTLLGPNGCGKTTLLKCINRILKPEDGAVFIDGRNYFDMSEREIAMSLGYVPQEHRPPFPYTVLDFVLLGRSPHLGMFSHPSEKDKRIAMESLKTVGIEKLAKRAYTELSGGERQLVLIARALATNAKILLLDEPTSHLDFRNSHRILSLIRRIVREKRLSAIITLHDPNLACMYSDRIAIVSRGRIIRIGKPDEVMDERILMEVYGINVRILRVDGFNYIFAEVSE</sequence>
<keyword evidence="3 5" id="KW-0067">ATP-binding</keyword>
<organism evidence="5">
    <name type="scientific">Geoglobus ahangari</name>
    <dbReference type="NCBI Taxonomy" id="113653"/>
    <lineage>
        <taxon>Archaea</taxon>
        <taxon>Methanobacteriati</taxon>
        <taxon>Methanobacteriota</taxon>
        <taxon>Archaeoglobi</taxon>
        <taxon>Archaeoglobales</taxon>
        <taxon>Archaeoglobaceae</taxon>
        <taxon>Geoglobus</taxon>
    </lineage>
</organism>
<dbReference type="InterPro" id="IPR050153">
    <property type="entry name" value="Metal_Ion_Import_ABC"/>
</dbReference>
<dbReference type="InterPro" id="IPR017871">
    <property type="entry name" value="ABC_transporter-like_CS"/>
</dbReference>
<dbReference type="SMART" id="SM00382">
    <property type="entry name" value="AAA"/>
    <property type="match status" value="1"/>
</dbReference>
<dbReference type="FunFam" id="3.40.50.300:FF:000134">
    <property type="entry name" value="Iron-enterobactin ABC transporter ATP-binding protein"/>
    <property type="match status" value="1"/>
</dbReference>
<dbReference type="PANTHER" id="PTHR42734">
    <property type="entry name" value="METAL TRANSPORT SYSTEM ATP-BINDING PROTEIN TM_0124-RELATED"/>
    <property type="match status" value="1"/>
</dbReference>
<dbReference type="CDD" id="cd03214">
    <property type="entry name" value="ABC_Iron-Siderophores_B12_Hemin"/>
    <property type="match status" value="1"/>
</dbReference>
<dbReference type="AlphaFoldDB" id="A0A7C3UHP1"/>
<dbReference type="GO" id="GO:0005524">
    <property type="term" value="F:ATP binding"/>
    <property type="evidence" value="ECO:0007669"/>
    <property type="project" value="UniProtKB-KW"/>
</dbReference>
<keyword evidence="1" id="KW-0813">Transport</keyword>
<reference evidence="5" key="1">
    <citation type="journal article" date="2020" name="mSystems">
        <title>Genome- and Community-Level Interaction Insights into Carbon Utilization and Element Cycling Functions of Hydrothermarchaeota in Hydrothermal Sediment.</title>
        <authorList>
            <person name="Zhou Z."/>
            <person name="Liu Y."/>
            <person name="Xu W."/>
            <person name="Pan J."/>
            <person name="Luo Z.H."/>
            <person name="Li M."/>
        </authorList>
    </citation>
    <scope>NUCLEOTIDE SEQUENCE [LARGE SCALE GENOMIC DNA]</scope>
    <source>
        <strain evidence="5">SpSt-97</strain>
    </source>
</reference>
<evidence type="ECO:0000256" key="3">
    <source>
        <dbReference type="ARBA" id="ARBA00022840"/>
    </source>
</evidence>
<accession>A0A7C3UHP1</accession>
<feature type="domain" description="ABC transporter" evidence="4">
    <location>
        <begin position="3"/>
        <end position="239"/>
    </location>
</feature>
<evidence type="ECO:0000256" key="2">
    <source>
        <dbReference type="ARBA" id="ARBA00022741"/>
    </source>
</evidence>
<keyword evidence="2" id="KW-0547">Nucleotide-binding</keyword>
<dbReference type="GO" id="GO:0016887">
    <property type="term" value="F:ATP hydrolysis activity"/>
    <property type="evidence" value="ECO:0007669"/>
    <property type="project" value="InterPro"/>
</dbReference>
<dbReference type="SUPFAM" id="SSF52540">
    <property type="entry name" value="P-loop containing nucleoside triphosphate hydrolases"/>
    <property type="match status" value="1"/>
</dbReference>
<dbReference type="InterPro" id="IPR003439">
    <property type="entry name" value="ABC_transporter-like_ATP-bd"/>
</dbReference>
<dbReference type="PROSITE" id="PS00211">
    <property type="entry name" value="ABC_TRANSPORTER_1"/>
    <property type="match status" value="1"/>
</dbReference>
<comment type="caution">
    <text evidence="5">The sequence shown here is derived from an EMBL/GenBank/DDBJ whole genome shotgun (WGS) entry which is preliminary data.</text>
</comment>
<dbReference type="PANTHER" id="PTHR42734:SF19">
    <property type="entry name" value="IRON COMPOUNDS ABC TRANSPORTER, ATP-BINDING PROTEIN"/>
    <property type="match status" value="1"/>
</dbReference>
<dbReference type="InterPro" id="IPR027417">
    <property type="entry name" value="P-loop_NTPase"/>
</dbReference>
<protein>
    <submittedName>
        <fullName evidence="5">ABC transporter ATP-binding protein</fullName>
    </submittedName>
</protein>